<dbReference type="FunFam" id="1.25.40.10:FF:000366">
    <property type="entry name" value="Pentatricopeptide (PPR) repeat-containing protein"/>
    <property type="match status" value="1"/>
</dbReference>
<keyword evidence="3" id="KW-0677">Repeat</keyword>
<feature type="compositionally biased region" description="Low complexity" evidence="7">
    <location>
        <begin position="43"/>
        <end position="54"/>
    </location>
</feature>
<organism evidence="9 10">
    <name type="scientific">Dendrobium thyrsiflorum</name>
    <name type="common">Pinecone-like raceme dendrobium</name>
    <name type="synonym">Orchid</name>
    <dbReference type="NCBI Taxonomy" id="117978"/>
    <lineage>
        <taxon>Eukaryota</taxon>
        <taxon>Viridiplantae</taxon>
        <taxon>Streptophyta</taxon>
        <taxon>Embryophyta</taxon>
        <taxon>Tracheophyta</taxon>
        <taxon>Spermatophyta</taxon>
        <taxon>Magnoliopsida</taxon>
        <taxon>Liliopsida</taxon>
        <taxon>Asparagales</taxon>
        <taxon>Orchidaceae</taxon>
        <taxon>Epidendroideae</taxon>
        <taxon>Malaxideae</taxon>
        <taxon>Dendrobiinae</taxon>
        <taxon>Dendrobium</taxon>
    </lineage>
</organism>
<evidence type="ECO:0000256" key="1">
    <source>
        <dbReference type="ARBA" id="ARBA00022527"/>
    </source>
</evidence>
<dbReference type="Proteomes" id="UP001552299">
    <property type="component" value="Unassembled WGS sequence"/>
</dbReference>
<protein>
    <recommendedName>
        <fullName evidence="8">DYW domain-containing protein</fullName>
    </recommendedName>
</protein>
<evidence type="ECO:0000259" key="8">
    <source>
        <dbReference type="Pfam" id="PF14432"/>
    </source>
</evidence>
<feature type="region of interest" description="Disordered" evidence="7">
    <location>
        <begin position="1"/>
        <end position="73"/>
    </location>
</feature>
<feature type="region of interest" description="Disordered" evidence="7">
    <location>
        <begin position="87"/>
        <end position="117"/>
    </location>
</feature>
<dbReference type="InterPro" id="IPR005177">
    <property type="entry name" value="Kinase-pyrophosphorylase"/>
</dbReference>
<dbReference type="InterPro" id="IPR046960">
    <property type="entry name" value="PPR_At4g14850-like_plant"/>
</dbReference>
<keyword evidence="2" id="KW-0808">Transferase</keyword>
<dbReference type="AlphaFoldDB" id="A0ABD0V2P7"/>
<keyword evidence="1" id="KW-0723">Serine/threonine-protein kinase</keyword>
<dbReference type="NCBIfam" id="NF003742">
    <property type="entry name" value="PRK05339.1"/>
    <property type="match status" value="1"/>
</dbReference>
<feature type="compositionally biased region" description="Polar residues" evidence="7">
    <location>
        <begin position="19"/>
        <end position="33"/>
    </location>
</feature>
<feature type="compositionally biased region" description="Polar residues" evidence="7">
    <location>
        <begin position="55"/>
        <end position="67"/>
    </location>
</feature>
<dbReference type="PANTHER" id="PTHR47926">
    <property type="entry name" value="PENTATRICOPEPTIDE REPEAT-CONTAINING PROTEIN"/>
    <property type="match status" value="1"/>
</dbReference>
<proteinExistence type="predicted"/>
<dbReference type="EMBL" id="JANQDX010000011">
    <property type="protein sequence ID" value="KAL0916911.1"/>
    <property type="molecule type" value="Genomic_DNA"/>
</dbReference>
<dbReference type="NCBIfam" id="TIGR00756">
    <property type="entry name" value="PPR"/>
    <property type="match status" value="3"/>
</dbReference>
<feature type="repeat" description="PPR" evidence="6">
    <location>
        <begin position="466"/>
        <end position="500"/>
    </location>
</feature>
<feature type="compositionally biased region" description="Pro residues" evidence="7">
    <location>
        <begin position="1"/>
        <end position="11"/>
    </location>
</feature>
<comment type="caution">
    <text evidence="9">The sequence shown here is derived from an EMBL/GenBank/DDBJ whole genome shotgun (WGS) entry which is preliminary data.</text>
</comment>
<dbReference type="GO" id="GO:0000166">
    <property type="term" value="F:nucleotide binding"/>
    <property type="evidence" value="ECO:0007669"/>
    <property type="project" value="UniProtKB-KW"/>
</dbReference>
<feature type="repeat" description="PPR" evidence="6">
    <location>
        <begin position="263"/>
        <end position="297"/>
    </location>
</feature>
<dbReference type="InterPro" id="IPR011990">
    <property type="entry name" value="TPR-like_helical_dom_sf"/>
</dbReference>
<dbReference type="Pfam" id="PF14432">
    <property type="entry name" value="DYW_deaminase"/>
    <property type="match status" value="1"/>
</dbReference>
<evidence type="ECO:0000256" key="2">
    <source>
        <dbReference type="ARBA" id="ARBA00022679"/>
    </source>
</evidence>
<evidence type="ECO:0000256" key="7">
    <source>
        <dbReference type="SAM" id="MobiDB-lite"/>
    </source>
</evidence>
<dbReference type="Pfam" id="PF03618">
    <property type="entry name" value="Kinase-PPPase"/>
    <property type="match status" value="1"/>
</dbReference>
<feature type="compositionally biased region" description="Low complexity" evidence="7">
    <location>
        <begin position="92"/>
        <end position="102"/>
    </location>
</feature>
<keyword evidence="5" id="KW-0418">Kinase</keyword>
<dbReference type="GO" id="GO:0004674">
    <property type="term" value="F:protein serine/threonine kinase activity"/>
    <property type="evidence" value="ECO:0007669"/>
    <property type="project" value="UniProtKB-KW"/>
</dbReference>
<dbReference type="Gene3D" id="1.25.40.10">
    <property type="entry name" value="Tetratricopeptide repeat domain"/>
    <property type="match status" value="4"/>
</dbReference>
<dbReference type="InterPro" id="IPR032867">
    <property type="entry name" value="DYW_dom"/>
</dbReference>
<evidence type="ECO:0000256" key="6">
    <source>
        <dbReference type="PROSITE-ProRule" id="PRU00708"/>
    </source>
</evidence>
<evidence type="ECO:0000256" key="5">
    <source>
        <dbReference type="ARBA" id="ARBA00022777"/>
    </source>
</evidence>
<dbReference type="Pfam" id="PF20431">
    <property type="entry name" value="E_motif"/>
    <property type="match status" value="1"/>
</dbReference>
<dbReference type="Pfam" id="PF01535">
    <property type="entry name" value="PPR"/>
    <property type="match status" value="3"/>
</dbReference>
<dbReference type="Pfam" id="PF13041">
    <property type="entry name" value="PPR_2"/>
    <property type="match status" value="2"/>
</dbReference>
<dbReference type="InterPro" id="IPR002885">
    <property type="entry name" value="PPR_rpt"/>
</dbReference>
<dbReference type="PROSITE" id="PS51375">
    <property type="entry name" value="PPR"/>
    <property type="match status" value="3"/>
</dbReference>
<name>A0ABD0V2P7_DENTH</name>
<accession>A0ABD0V2P7</accession>
<keyword evidence="10" id="KW-1185">Reference proteome</keyword>
<feature type="domain" description="DYW" evidence="8">
    <location>
        <begin position="681"/>
        <end position="772"/>
    </location>
</feature>
<dbReference type="FunFam" id="1.25.40.10:FF:000031">
    <property type="entry name" value="Pentatricopeptide repeat-containing protein mitochondrial"/>
    <property type="match status" value="1"/>
</dbReference>
<dbReference type="PANTHER" id="PTHR47926:SF452">
    <property type="entry name" value="PENTATRICOPEPTIDE REPEAT-CONTAINING PROTEIN"/>
    <property type="match status" value="1"/>
</dbReference>
<reference evidence="9 10" key="1">
    <citation type="journal article" date="2024" name="Plant Biotechnol. J.">
        <title>Dendrobium thyrsiflorum genome and its molecular insights into genes involved in important horticultural traits.</title>
        <authorList>
            <person name="Chen B."/>
            <person name="Wang J.Y."/>
            <person name="Zheng P.J."/>
            <person name="Li K.L."/>
            <person name="Liang Y.M."/>
            <person name="Chen X.F."/>
            <person name="Zhang C."/>
            <person name="Zhao X."/>
            <person name="He X."/>
            <person name="Zhang G.Q."/>
            <person name="Liu Z.J."/>
            <person name="Xu Q."/>
        </authorList>
    </citation>
    <scope>NUCLEOTIDE SEQUENCE [LARGE SCALE GENOMIC DNA]</scope>
    <source>
        <strain evidence="9">GZMU011</strain>
    </source>
</reference>
<sequence length="1047" mass="115690">MIQPKILPPSPRSFAAAATSPTNLRPKRSSSPSCLPKQDEAADSTGDQTSGGSSPRISPKTSPNLTRWSRARALRSGRGLSLRNKTLSSTVDEISPSISSDSSDCEEDTATTPRADGKPIYMVSDGTGWTAEHSVNTALGQFEQFLVDRGCPINTQLFSGISMIGGQIRNPCFAPGLHKNSGSAKVFQSKFQTVNFSEFGVLLQSCIDSRSLKQGRELHVKIREAGLERNPVLLPKLLKFYCVCGRADDAREVFDSIPKRNLDTFSWTAMIIGYVRNETPRQAIKLFCEMLEHGLELDSYTFSASLKASTDLSLRLLSSNLHSLIMKCGFGSSLSVGNALIHAYGSFGDACSAHKVFGRMSDRDVVSWSSMIRASSSAKQFTESATLFSRMQFEEFIRPNEITLVSLLPACSFFSSLRKGQSIHAYAIRNGFDSNLIVCSALVTMYSRCGNPDEAFKVFSSMEKPNVFVWTSMIEGFSINGRFELALELFKEMQGQGLKLNPFTLIVVLSACSHGGLVDMGLEIFESMKERFGFEPCAEHYACIVDMLGRGGRLNEAEILIERMEVPPTGSVLGSLLGACQVHCNVKLGEKLAMKLFQLEPYNETNYVILSNIYASAGRWDDVGRVRRMMAVKGLSKRSGCSWIEIKNKVYVFGAHDQSNSESESIYRKLEELNYMIIKAGYVPSTKCVLLDVEEEDKKRLLRSHSERLAIAFGLLKAPPNVPIRISKNLRICGDCHDAIKLISKVVARQFVIRDTRRFHHFSQGTCSCGNHHIMVPATIALLAFSLLLISHGLALVLLNLVEDADRLLEIIKQAAKEGALVLYTLADPSMAESAKQACKLWGVPSTDILRPTIEAIAAHIGVAPSGIPRGAPGRNPLTEDYFKRIEAIEFTIKQDDGALPQNLNRAHIVLVGVSRTGKTPLSIYLAQKGYKVANVPIVMGVDCPKSLFDINQEKIFGLTINPAVLQTIRKARAKTLGLKGDMMSNYSHMEHVREELEFAKRIFAQNPVWPVIEITGKAIEETAAVIVRIYHDRKKKCFLPRISTRY</sequence>
<dbReference type="InterPro" id="IPR046848">
    <property type="entry name" value="E_motif"/>
</dbReference>
<dbReference type="GO" id="GO:0016070">
    <property type="term" value="P:RNA metabolic process"/>
    <property type="evidence" value="ECO:0007669"/>
    <property type="project" value="UniProtKB-ARBA"/>
</dbReference>
<evidence type="ECO:0000313" key="9">
    <source>
        <dbReference type="EMBL" id="KAL0916911.1"/>
    </source>
</evidence>
<evidence type="ECO:0000256" key="4">
    <source>
        <dbReference type="ARBA" id="ARBA00022741"/>
    </source>
</evidence>
<evidence type="ECO:0000256" key="3">
    <source>
        <dbReference type="ARBA" id="ARBA00022737"/>
    </source>
</evidence>
<gene>
    <name evidence="9" type="ORF">M5K25_014464</name>
</gene>
<evidence type="ECO:0000313" key="10">
    <source>
        <dbReference type="Proteomes" id="UP001552299"/>
    </source>
</evidence>
<keyword evidence="4" id="KW-0547">Nucleotide-binding</keyword>
<feature type="repeat" description="PPR" evidence="6">
    <location>
        <begin position="435"/>
        <end position="465"/>
    </location>
</feature>